<comment type="similarity">
    <text evidence="1 3">Belongs to the short-chain dehydrogenases/reductases (SDR) family.</text>
</comment>
<dbReference type="Gene3D" id="3.40.50.720">
    <property type="entry name" value="NAD(P)-binding Rossmann-like Domain"/>
    <property type="match status" value="1"/>
</dbReference>
<dbReference type="PROSITE" id="PS00061">
    <property type="entry name" value="ADH_SHORT"/>
    <property type="match status" value="1"/>
</dbReference>
<name>A0ABU0JPI0_9HYPH</name>
<dbReference type="PRINTS" id="PR00080">
    <property type="entry name" value="SDRFAMILY"/>
</dbReference>
<accession>A0ABU0JPI0</accession>
<evidence type="ECO:0000256" key="3">
    <source>
        <dbReference type="RuleBase" id="RU000363"/>
    </source>
</evidence>
<dbReference type="PRINTS" id="PR00081">
    <property type="entry name" value="GDHRDH"/>
</dbReference>
<organism evidence="4 5">
    <name type="scientific">Labrys wisconsinensis</name>
    <dbReference type="NCBI Taxonomy" id="425677"/>
    <lineage>
        <taxon>Bacteria</taxon>
        <taxon>Pseudomonadati</taxon>
        <taxon>Pseudomonadota</taxon>
        <taxon>Alphaproteobacteria</taxon>
        <taxon>Hyphomicrobiales</taxon>
        <taxon>Xanthobacteraceae</taxon>
        <taxon>Labrys</taxon>
    </lineage>
</organism>
<dbReference type="InterPro" id="IPR020904">
    <property type="entry name" value="Sc_DH/Rdtase_CS"/>
</dbReference>
<dbReference type="InterPro" id="IPR036291">
    <property type="entry name" value="NAD(P)-bd_dom_sf"/>
</dbReference>
<dbReference type="RefSeq" id="WP_307286585.1">
    <property type="nucleotide sequence ID" value="NZ_JAUSVX010000035.1"/>
</dbReference>
<evidence type="ECO:0000256" key="2">
    <source>
        <dbReference type="ARBA" id="ARBA00023002"/>
    </source>
</evidence>
<dbReference type="Proteomes" id="UP001242480">
    <property type="component" value="Unassembled WGS sequence"/>
</dbReference>
<comment type="caution">
    <text evidence="4">The sequence shown here is derived from an EMBL/GenBank/DDBJ whole genome shotgun (WGS) entry which is preliminary data.</text>
</comment>
<keyword evidence="2" id="KW-0560">Oxidoreductase</keyword>
<proteinExistence type="inferred from homology"/>
<keyword evidence="5" id="KW-1185">Reference proteome</keyword>
<sequence>MTGKPLVMITGASAGIGKATAQAFSKAGHPLLLLARRVELLRDLDLPDAVCVAVDVRDRTAVEAAIAEGEAAHGPVDCQVNNAGIAPLAKLEDQDPAEWREVIDINCVGVLNGMHAVMPAMKARRRGTIVNISSIAGRKSYPYHDVYCGTKFFVHAISEGARRNMAPYDVRVIVVSPGLTETDIPGTMLNEEARAFWLSGKEKVGGGIAAEDVANTILFAYQMPQNVLLQELTITPTRQDY</sequence>
<dbReference type="InterPro" id="IPR002347">
    <property type="entry name" value="SDR_fam"/>
</dbReference>
<evidence type="ECO:0000313" key="5">
    <source>
        <dbReference type="Proteomes" id="UP001242480"/>
    </source>
</evidence>
<dbReference type="PANTHER" id="PTHR43115:SF4">
    <property type="entry name" value="DEHYDROGENASE_REDUCTASE SDR FAMILY MEMBER 11"/>
    <property type="match status" value="1"/>
</dbReference>
<dbReference type="SUPFAM" id="SSF51735">
    <property type="entry name" value="NAD(P)-binding Rossmann-fold domains"/>
    <property type="match status" value="1"/>
</dbReference>
<protein>
    <submittedName>
        <fullName evidence="4">NADP-dependent 3-hydroxy acid dehydrogenase YdfG</fullName>
    </submittedName>
</protein>
<dbReference type="PANTHER" id="PTHR43115">
    <property type="entry name" value="DEHYDROGENASE/REDUCTASE SDR FAMILY MEMBER 11"/>
    <property type="match status" value="1"/>
</dbReference>
<evidence type="ECO:0000313" key="4">
    <source>
        <dbReference type="EMBL" id="MDQ0475396.1"/>
    </source>
</evidence>
<gene>
    <name evidence="4" type="ORF">QO011_008439</name>
</gene>
<dbReference type="Pfam" id="PF00106">
    <property type="entry name" value="adh_short"/>
    <property type="match status" value="1"/>
</dbReference>
<dbReference type="EMBL" id="JAUSVX010000035">
    <property type="protein sequence ID" value="MDQ0475396.1"/>
    <property type="molecule type" value="Genomic_DNA"/>
</dbReference>
<evidence type="ECO:0000256" key="1">
    <source>
        <dbReference type="ARBA" id="ARBA00006484"/>
    </source>
</evidence>
<reference evidence="4 5" key="1">
    <citation type="submission" date="2023-07" db="EMBL/GenBank/DDBJ databases">
        <title>Genomic Encyclopedia of Type Strains, Phase IV (KMG-IV): sequencing the most valuable type-strain genomes for metagenomic binning, comparative biology and taxonomic classification.</title>
        <authorList>
            <person name="Goeker M."/>
        </authorList>
    </citation>
    <scope>NUCLEOTIDE SEQUENCE [LARGE SCALE GENOMIC DNA]</scope>
    <source>
        <strain evidence="4 5">DSM 19619</strain>
    </source>
</reference>